<protein>
    <submittedName>
        <fullName evidence="7">39S ribosomal protein L41, mitochondrial-like protein</fullName>
    </submittedName>
</protein>
<proteinExistence type="inferred from homology"/>
<organism evidence="7 8">
    <name type="scientific">Euroglyphus maynei</name>
    <name type="common">Mayne's house dust mite</name>
    <dbReference type="NCBI Taxonomy" id="6958"/>
    <lineage>
        <taxon>Eukaryota</taxon>
        <taxon>Metazoa</taxon>
        <taxon>Ecdysozoa</taxon>
        <taxon>Arthropoda</taxon>
        <taxon>Chelicerata</taxon>
        <taxon>Arachnida</taxon>
        <taxon>Acari</taxon>
        <taxon>Acariformes</taxon>
        <taxon>Sarcoptiformes</taxon>
        <taxon>Astigmata</taxon>
        <taxon>Psoroptidia</taxon>
        <taxon>Analgoidea</taxon>
        <taxon>Pyroglyphidae</taxon>
        <taxon>Pyroglyphinae</taxon>
        <taxon>Euroglyphus</taxon>
    </lineage>
</organism>
<reference evidence="7 8" key="1">
    <citation type="submission" date="2017-03" db="EMBL/GenBank/DDBJ databases">
        <title>Genome Survey of Euroglyphus maynei.</title>
        <authorList>
            <person name="Arlian L.G."/>
            <person name="Morgan M.S."/>
            <person name="Rider S.D."/>
        </authorList>
    </citation>
    <scope>NUCLEOTIDE SEQUENCE [LARGE SCALE GENOMIC DNA]</scope>
    <source>
        <strain evidence="7">Arlian Lab</strain>
        <tissue evidence="7">Whole body</tissue>
    </source>
</reference>
<dbReference type="PANTHER" id="PTHR21338">
    <property type="entry name" value="MITOCHONDRIAL RIBOSOMAL PROTEIN L41"/>
    <property type="match status" value="1"/>
</dbReference>
<keyword evidence="6" id="KW-0687">Ribonucleoprotein</keyword>
<evidence type="ECO:0000256" key="1">
    <source>
        <dbReference type="ARBA" id="ARBA00004173"/>
    </source>
</evidence>
<dbReference type="EMBL" id="MUJZ01054294">
    <property type="protein sequence ID" value="OTF72852.1"/>
    <property type="molecule type" value="Genomic_DNA"/>
</dbReference>
<keyword evidence="8" id="KW-1185">Reference proteome</keyword>
<sequence length="181" mass="21297">MYGCKNIILLRMITNELALKRMINTSSICYGRRNFRKFPIPNKRGIFEHNRLPKELLENEYDYPVAIDDIKIRYPGVWFGKKFVYVREMEPDIIVPNDLDSCKLKPYVSYRTNEIHQSEFTAEDLFNSTYGAEIISKHQEKETIPKSWIDYDEQSIIDAKNNALKTGADLFNHNSYFGNLK</sequence>
<evidence type="ECO:0000256" key="6">
    <source>
        <dbReference type="ARBA" id="ARBA00023274"/>
    </source>
</evidence>
<dbReference type="PANTHER" id="PTHR21338:SF0">
    <property type="entry name" value="LARGE RIBOSOMAL SUBUNIT PROTEIN ML41"/>
    <property type="match status" value="1"/>
</dbReference>
<dbReference type="GO" id="GO:0006412">
    <property type="term" value="P:translation"/>
    <property type="evidence" value="ECO:0007669"/>
    <property type="project" value="TreeGrafter"/>
</dbReference>
<evidence type="ECO:0000256" key="4">
    <source>
        <dbReference type="ARBA" id="ARBA00022980"/>
    </source>
</evidence>
<dbReference type="OrthoDB" id="408933at2759"/>
<keyword evidence="3" id="KW-0809">Transit peptide</keyword>
<dbReference type="Pfam" id="PF09809">
    <property type="entry name" value="MRP-L27"/>
    <property type="match status" value="1"/>
</dbReference>
<accession>A0A1Y3AWH4</accession>
<evidence type="ECO:0000256" key="5">
    <source>
        <dbReference type="ARBA" id="ARBA00023128"/>
    </source>
</evidence>
<dbReference type="InterPro" id="IPR019189">
    <property type="entry name" value="Ribosomal_mL41"/>
</dbReference>
<dbReference type="AlphaFoldDB" id="A0A1Y3AWH4"/>
<comment type="caution">
    <text evidence="7">The sequence shown here is derived from an EMBL/GenBank/DDBJ whole genome shotgun (WGS) entry which is preliminary data.</text>
</comment>
<name>A0A1Y3AWH4_EURMA</name>
<dbReference type="Proteomes" id="UP000194236">
    <property type="component" value="Unassembled WGS sequence"/>
</dbReference>
<evidence type="ECO:0000256" key="2">
    <source>
        <dbReference type="ARBA" id="ARBA00010152"/>
    </source>
</evidence>
<comment type="subcellular location">
    <subcellularLocation>
        <location evidence="1">Mitochondrion</location>
    </subcellularLocation>
</comment>
<evidence type="ECO:0000256" key="3">
    <source>
        <dbReference type="ARBA" id="ARBA00022946"/>
    </source>
</evidence>
<keyword evidence="4 7" id="KW-0689">Ribosomal protein</keyword>
<evidence type="ECO:0000313" key="7">
    <source>
        <dbReference type="EMBL" id="OTF72852.1"/>
    </source>
</evidence>
<dbReference type="GO" id="GO:0005762">
    <property type="term" value="C:mitochondrial large ribosomal subunit"/>
    <property type="evidence" value="ECO:0007669"/>
    <property type="project" value="InterPro"/>
</dbReference>
<evidence type="ECO:0000313" key="8">
    <source>
        <dbReference type="Proteomes" id="UP000194236"/>
    </source>
</evidence>
<dbReference type="GO" id="GO:0003735">
    <property type="term" value="F:structural constituent of ribosome"/>
    <property type="evidence" value="ECO:0007669"/>
    <property type="project" value="InterPro"/>
</dbReference>
<keyword evidence="5" id="KW-0496">Mitochondrion</keyword>
<gene>
    <name evidence="7" type="ORF">BLA29_002395</name>
</gene>
<comment type="similarity">
    <text evidence="2">Belongs to the mitochondrion-specific ribosomal protein mL41 family.</text>
</comment>